<feature type="signal peptide" evidence="2">
    <location>
        <begin position="1"/>
        <end position="22"/>
    </location>
</feature>
<evidence type="ECO:0000256" key="1">
    <source>
        <dbReference type="ARBA" id="ARBA00022801"/>
    </source>
</evidence>
<evidence type="ECO:0000256" key="2">
    <source>
        <dbReference type="SAM" id="SignalP"/>
    </source>
</evidence>
<dbReference type="Gene3D" id="2.120.10.30">
    <property type="entry name" value="TolB, C-terminal domain"/>
    <property type="match status" value="1"/>
</dbReference>
<accession>A0ABW6A5K1</accession>
<dbReference type="Proteomes" id="UP001597511">
    <property type="component" value="Unassembled WGS sequence"/>
</dbReference>
<feature type="domain" description="Peptidase S9 prolyl oligopeptidase catalytic" evidence="3">
    <location>
        <begin position="784"/>
        <end position="959"/>
    </location>
</feature>
<dbReference type="EMBL" id="JBHUOZ010000003">
    <property type="protein sequence ID" value="MFD2920625.1"/>
    <property type="molecule type" value="Genomic_DNA"/>
</dbReference>
<comment type="caution">
    <text evidence="4">The sequence shown here is derived from an EMBL/GenBank/DDBJ whole genome shotgun (WGS) entry which is preliminary data.</text>
</comment>
<keyword evidence="5" id="KW-1185">Reference proteome</keyword>
<dbReference type="InterPro" id="IPR011042">
    <property type="entry name" value="6-blade_b-propeller_TolB-like"/>
</dbReference>
<feature type="chain" id="PRO_5046205163" evidence="2">
    <location>
        <begin position="23"/>
        <end position="986"/>
    </location>
</feature>
<dbReference type="InterPro" id="IPR029058">
    <property type="entry name" value="AB_hydrolase_fold"/>
</dbReference>
<protein>
    <submittedName>
        <fullName evidence="4">Prolyl oligopeptidase family serine peptidase</fullName>
    </submittedName>
</protein>
<dbReference type="PANTHER" id="PTHR42776:SF27">
    <property type="entry name" value="DIPEPTIDYL PEPTIDASE FAMILY MEMBER 6"/>
    <property type="match status" value="1"/>
</dbReference>
<dbReference type="Gene3D" id="3.40.50.1820">
    <property type="entry name" value="alpha/beta hydrolase"/>
    <property type="match status" value="1"/>
</dbReference>
<evidence type="ECO:0000313" key="4">
    <source>
        <dbReference type="EMBL" id="MFD2920625.1"/>
    </source>
</evidence>
<dbReference type="RefSeq" id="WP_386099343.1">
    <property type="nucleotide sequence ID" value="NZ_JBHUOZ010000003.1"/>
</dbReference>
<reference evidence="5" key="1">
    <citation type="journal article" date="2019" name="Int. J. Syst. Evol. Microbiol.">
        <title>The Global Catalogue of Microorganisms (GCM) 10K type strain sequencing project: providing services to taxonomists for standard genome sequencing and annotation.</title>
        <authorList>
            <consortium name="The Broad Institute Genomics Platform"/>
            <consortium name="The Broad Institute Genome Sequencing Center for Infectious Disease"/>
            <person name="Wu L."/>
            <person name="Ma J."/>
        </authorList>
    </citation>
    <scope>NUCLEOTIDE SEQUENCE [LARGE SCALE GENOMIC DNA]</scope>
    <source>
        <strain evidence="5">KCTC 23299</strain>
    </source>
</reference>
<keyword evidence="2" id="KW-0732">Signal</keyword>
<organism evidence="4 5">
    <name type="scientific">Terrimonas rubra</name>
    <dbReference type="NCBI Taxonomy" id="1035890"/>
    <lineage>
        <taxon>Bacteria</taxon>
        <taxon>Pseudomonadati</taxon>
        <taxon>Bacteroidota</taxon>
        <taxon>Chitinophagia</taxon>
        <taxon>Chitinophagales</taxon>
        <taxon>Chitinophagaceae</taxon>
        <taxon>Terrimonas</taxon>
    </lineage>
</organism>
<name>A0ABW6A5K1_9BACT</name>
<gene>
    <name evidence="4" type="ORF">ACFS6H_12935</name>
</gene>
<dbReference type="SUPFAM" id="SSF53474">
    <property type="entry name" value="alpha/beta-Hydrolases"/>
    <property type="match status" value="1"/>
</dbReference>
<dbReference type="InterPro" id="IPR001375">
    <property type="entry name" value="Peptidase_S9_cat"/>
</dbReference>
<evidence type="ECO:0000313" key="5">
    <source>
        <dbReference type="Proteomes" id="UP001597511"/>
    </source>
</evidence>
<evidence type="ECO:0000259" key="3">
    <source>
        <dbReference type="Pfam" id="PF00326"/>
    </source>
</evidence>
<dbReference type="Pfam" id="PF00326">
    <property type="entry name" value="Peptidase_S9"/>
    <property type="match status" value="1"/>
</dbReference>
<keyword evidence="1" id="KW-0378">Hydrolase</keyword>
<sequence>MKGLFFACLVSAALLCHTQISAQKKVLDHTVYDSWQSIGETSISNNGAWIVYAVNVQEGDNELVIRSADGTYKKTIARGYNATITEDNKFLVFRIKPLYAQLREARIKKKKPEDTPKDTLAIIELGKDSIWKKEKTKGFKIPEKSANWLAYHLEKDTKAAAPKGKPVNKTADSLMHVIDSLQQVIAAQTAAKGKKKSKKDDETIEELYALIDAEGDEPGGSNAETGSTLVLRNLATGKQQEFKNVVKYYFDKNGTRLLLEQSKAPGDSLSKAAVVLVSLQQAKADTILLGGNEFKNFEFSEDGTQLAFIAERDAAPKALTKTYKLWYYTAGQDSARVLVDNTTAGLPAKFTVSPFANISFSKSGKKLYFDTAPIPTPKDTTLVDIDLVKLDVWHYNEDYLQTTQLSRVNRTREEDFQAVYDLATNSFIQLTSKEIPNAYLTNEGDGENVLAVTDFGRRVESQWTGNTKKDVYWVNVQTGAKTLVLKNMNGQLSPAYISPSGKYFIWYNYDTKSYHVSDGKATRNISQGYTYPLWDEENDTPSDPPAYGFMGWDEKEAFVYVYDKYGIVKLFIAAGKKPEVFLTGRPQKVVYRYIRTDREERFIQPTQELLVRYFNDVNKDAGLFIYKAVNDKYSLSPVIAPAAISLGMPYKAKNNAVYAVTEETYQQSPNVFAVAQAGGNNYTAKQLSNTNPQQSGYNWGTAELYKWKTFSGKTSTGILYKPEDFDSTKKYPLILYFYETLSNGLNSYIPPAPTPSRLNISFFVSRGYLVFAPDIYYTKGYPAKSAYDYIVSAAKDLSKHKWVDGKNLGIQGQSWGGIQVAQLVTMTDIFKAAWSGAPVANMTSAYGGIRWESGMNRQFQYEKTQSRIGATLWEKPQLYIENSPLFHLPKVKTPIVIMANDADGAVPWYQGIELFTGLRRLGKQAWMLNYNGEAHNLVERKNRKDIQIREQQFFDWLLKGAKPARWITEGVPAVEKGKSWGLELVD</sequence>
<proteinExistence type="predicted"/>
<dbReference type="SUPFAM" id="SSF82171">
    <property type="entry name" value="DPP6 N-terminal domain-like"/>
    <property type="match status" value="1"/>
</dbReference>
<dbReference type="PANTHER" id="PTHR42776">
    <property type="entry name" value="SERINE PEPTIDASE S9 FAMILY MEMBER"/>
    <property type="match status" value="1"/>
</dbReference>